<proteinExistence type="predicted"/>
<gene>
    <name evidence="2" type="ORF">WJX84_008651</name>
</gene>
<evidence type="ECO:0000313" key="3">
    <source>
        <dbReference type="Proteomes" id="UP001485043"/>
    </source>
</evidence>
<dbReference type="AlphaFoldDB" id="A0AAW1TF95"/>
<dbReference type="InterPro" id="IPR023210">
    <property type="entry name" value="NADP_OxRdtase_dom"/>
</dbReference>
<feature type="domain" description="NADP-dependent oxidoreductase" evidence="1">
    <location>
        <begin position="27"/>
        <end position="123"/>
    </location>
</feature>
<dbReference type="InterPro" id="IPR020471">
    <property type="entry name" value="AKR"/>
</dbReference>
<sequence>MTMRPAGRVPEGTVETILSYCHATLQDDTIDKIVPYLQQKGIGIVAASALSMGLLSNRGPPDWHPAPKEVRETCAKAAAHAKSNGISIERLAIQHAFQKQSVSTVLIGMATPEEVKQNVKAALEALGKLENPNKVKEEKMMEEVKEILKPVHNQTWEVGRPENN</sequence>
<dbReference type="EMBL" id="JALJOV010000023">
    <property type="protein sequence ID" value="KAK9868557.1"/>
    <property type="molecule type" value="Genomic_DNA"/>
</dbReference>
<keyword evidence="3" id="KW-1185">Reference proteome</keyword>
<dbReference type="PANTHER" id="PTHR42686">
    <property type="entry name" value="GH17980P-RELATED"/>
    <property type="match status" value="1"/>
</dbReference>
<protein>
    <recommendedName>
        <fullName evidence="1">NADP-dependent oxidoreductase domain-containing protein</fullName>
    </recommendedName>
</protein>
<dbReference type="SUPFAM" id="SSF51430">
    <property type="entry name" value="NAD(P)-linked oxidoreductase"/>
    <property type="match status" value="1"/>
</dbReference>
<dbReference type="GO" id="GO:0005829">
    <property type="term" value="C:cytosol"/>
    <property type="evidence" value="ECO:0007669"/>
    <property type="project" value="TreeGrafter"/>
</dbReference>
<organism evidence="2 3">
    <name type="scientific">Apatococcus fuscideae</name>
    <dbReference type="NCBI Taxonomy" id="2026836"/>
    <lineage>
        <taxon>Eukaryota</taxon>
        <taxon>Viridiplantae</taxon>
        <taxon>Chlorophyta</taxon>
        <taxon>core chlorophytes</taxon>
        <taxon>Trebouxiophyceae</taxon>
        <taxon>Chlorellales</taxon>
        <taxon>Chlorellaceae</taxon>
        <taxon>Apatococcus</taxon>
    </lineage>
</organism>
<dbReference type="PANTHER" id="PTHR42686:SF1">
    <property type="entry name" value="GH17980P-RELATED"/>
    <property type="match status" value="1"/>
</dbReference>
<evidence type="ECO:0000313" key="2">
    <source>
        <dbReference type="EMBL" id="KAK9868557.1"/>
    </source>
</evidence>
<reference evidence="2 3" key="1">
    <citation type="journal article" date="2024" name="Nat. Commun.">
        <title>Phylogenomics reveals the evolutionary origins of lichenization in chlorophyte algae.</title>
        <authorList>
            <person name="Puginier C."/>
            <person name="Libourel C."/>
            <person name="Otte J."/>
            <person name="Skaloud P."/>
            <person name="Haon M."/>
            <person name="Grisel S."/>
            <person name="Petersen M."/>
            <person name="Berrin J.G."/>
            <person name="Delaux P.M."/>
            <person name="Dal Grande F."/>
            <person name="Keller J."/>
        </authorList>
    </citation>
    <scope>NUCLEOTIDE SEQUENCE [LARGE SCALE GENOMIC DNA]</scope>
    <source>
        <strain evidence="2 3">SAG 2523</strain>
    </source>
</reference>
<name>A0AAW1TF95_9CHLO</name>
<dbReference type="GO" id="GO:0016491">
    <property type="term" value="F:oxidoreductase activity"/>
    <property type="evidence" value="ECO:0007669"/>
    <property type="project" value="InterPro"/>
</dbReference>
<comment type="caution">
    <text evidence="2">The sequence shown here is derived from an EMBL/GenBank/DDBJ whole genome shotgun (WGS) entry which is preliminary data.</text>
</comment>
<dbReference type="InterPro" id="IPR036812">
    <property type="entry name" value="NAD(P)_OxRdtase_dom_sf"/>
</dbReference>
<dbReference type="Gene3D" id="3.20.20.100">
    <property type="entry name" value="NADP-dependent oxidoreductase domain"/>
    <property type="match status" value="1"/>
</dbReference>
<accession>A0AAW1TF95</accession>
<evidence type="ECO:0000259" key="1">
    <source>
        <dbReference type="Pfam" id="PF00248"/>
    </source>
</evidence>
<dbReference type="Pfam" id="PF00248">
    <property type="entry name" value="Aldo_ket_red"/>
    <property type="match status" value="1"/>
</dbReference>
<dbReference type="Proteomes" id="UP001485043">
    <property type="component" value="Unassembled WGS sequence"/>
</dbReference>